<dbReference type="Proteomes" id="UP000597444">
    <property type="component" value="Unassembled WGS sequence"/>
</dbReference>
<proteinExistence type="predicted"/>
<comment type="caution">
    <text evidence="1">The sequence shown here is derived from an EMBL/GenBank/DDBJ whole genome shotgun (WGS) entry which is preliminary data.</text>
</comment>
<dbReference type="EMBL" id="BNJK01000001">
    <property type="protein sequence ID" value="GHO95246.1"/>
    <property type="molecule type" value="Genomic_DNA"/>
</dbReference>
<organism evidence="1 2">
    <name type="scientific">Reticulibacter mediterranei</name>
    <dbReference type="NCBI Taxonomy" id="2778369"/>
    <lineage>
        <taxon>Bacteria</taxon>
        <taxon>Bacillati</taxon>
        <taxon>Chloroflexota</taxon>
        <taxon>Ktedonobacteria</taxon>
        <taxon>Ktedonobacterales</taxon>
        <taxon>Reticulibacteraceae</taxon>
        <taxon>Reticulibacter</taxon>
    </lineage>
</organism>
<reference evidence="1" key="1">
    <citation type="submission" date="2020-10" db="EMBL/GenBank/DDBJ databases">
        <title>Taxonomic study of unclassified bacteria belonging to the class Ktedonobacteria.</title>
        <authorList>
            <person name="Yabe S."/>
            <person name="Wang C.M."/>
            <person name="Zheng Y."/>
            <person name="Sakai Y."/>
            <person name="Cavaletti L."/>
            <person name="Monciardini P."/>
            <person name="Donadio S."/>
        </authorList>
    </citation>
    <scope>NUCLEOTIDE SEQUENCE</scope>
    <source>
        <strain evidence="1">ID150040</strain>
    </source>
</reference>
<dbReference type="AlphaFoldDB" id="A0A8J3IIM0"/>
<keyword evidence="2" id="KW-1185">Reference proteome</keyword>
<accession>A0A8J3IIM0</accession>
<gene>
    <name evidence="1" type="ORF">KSF_052940</name>
</gene>
<sequence length="62" mass="7242">MKYQVTYRLRHPQVLPATSRAVVDAHSHRELDARLARIKMKWQEQGYTVQIVKVIAGLRQSI</sequence>
<evidence type="ECO:0000313" key="2">
    <source>
        <dbReference type="Proteomes" id="UP000597444"/>
    </source>
</evidence>
<protein>
    <submittedName>
        <fullName evidence="1">Uncharacterized protein</fullName>
    </submittedName>
</protein>
<dbReference type="RefSeq" id="WP_220205936.1">
    <property type="nucleotide sequence ID" value="NZ_BNJK01000001.1"/>
</dbReference>
<evidence type="ECO:0000313" key="1">
    <source>
        <dbReference type="EMBL" id="GHO95246.1"/>
    </source>
</evidence>
<name>A0A8J3IIM0_9CHLR</name>